<proteinExistence type="predicted"/>
<gene>
    <name evidence="2" type="ORF">GJV77_12815</name>
</gene>
<name>A0A7K1GQF2_9FLAO</name>
<keyword evidence="1" id="KW-0732">Signal</keyword>
<sequence length="314" mass="34876">MKVNKIIKTMGLSLIFLGCSLTAKAQQDPQYTQYMYNTGAINPAYVGSKSNLSIFGLYRTQWVGLEGAPKTAHVSVSTPLGESGLGLGVNFVNDRLGVMDENTISVDLSYTIDLSYQYKMAFGLKGSANLLSVDYQSLRIHNTADPVSQENIDNKFNPNIGAGVYVFSDKSYLGLSVPMLLEQDRYNDNYNNQQTVMMRQKMHYFLMGGYVFDLSDNLKFKPAFLAKATAGAPLQLDLTANFLLYEKLTLGAAYRWDAAISALAGFQVNNNLFVGYSYDAETTALRAYNSGSHEIVLRFDLFNKQGKINAPRFF</sequence>
<dbReference type="Proteomes" id="UP000488936">
    <property type="component" value="Unassembled WGS sequence"/>
</dbReference>
<organism evidence="2 3">
    <name type="scientific">Myroides pelagicus</name>
    <dbReference type="NCBI Taxonomy" id="270914"/>
    <lineage>
        <taxon>Bacteria</taxon>
        <taxon>Pseudomonadati</taxon>
        <taxon>Bacteroidota</taxon>
        <taxon>Flavobacteriia</taxon>
        <taxon>Flavobacteriales</taxon>
        <taxon>Flavobacteriaceae</taxon>
        <taxon>Myroides</taxon>
    </lineage>
</organism>
<dbReference type="Pfam" id="PF11751">
    <property type="entry name" value="PorP_SprF"/>
    <property type="match status" value="1"/>
</dbReference>
<dbReference type="NCBIfam" id="TIGR03519">
    <property type="entry name" value="T9SS_PorP_fam"/>
    <property type="match status" value="1"/>
</dbReference>
<dbReference type="RefSeq" id="WP_155036743.1">
    <property type="nucleotide sequence ID" value="NZ_JAYMMG010000053.1"/>
</dbReference>
<keyword evidence="3" id="KW-1185">Reference proteome</keyword>
<accession>A0A7K1GQF2</accession>
<evidence type="ECO:0000313" key="3">
    <source>
        <dbReference type="Proteomes" id="UP000488936"/>
    </source>
</evidence>
<dbReference type="PROSITE" id="PS51257">
    <property type="entry name" value="PROKAR_LIPOPROTEIN"/>
    <property type="match status" value="1"/>
</dbReference>
<feature type="chain" id="PRO_5029687861" evidence="1">
    <location>
        <begin position="26"/>
        <end position="314"/>
    </location>
</feature>
<reference evidence="2 3" key="1">
    <citation type="journal article" date="2006" name="Int. J. Syst. Evol. Microbiol.">
        <title>Myroides pelagicus sp. nov., isolated from seawater in Thailand.</title>
        <authorList>
            <person name="Yoon J."/>
            <person name="Maneerat S."/>
            <person name="Kawai F."/>
            <person name="Yokota A."/>
        </authorList>
    </citation>
    <scope>NUCLEOTIDE SEQUENCE [LARGE SCALE GENOMIC DNA]</scope>
    <source>
        <strain evidence="2 3">SM1T</strain>
    </source>
</reference>
<evidence type="ECO:0000256" key="1">
    <source>
        <dbReference type="SAM" id="SignalP"/>
    </source>
</evidence>
<dbReference type="OrthoDB" id="1114455at2"/>
<dbReference type="InterPro" id="IPR019861">
    <property type="entry name" value="PorP/SprF_Bacteroidetes"/>
</dbReference>
<feature type="signal peptide" evidence="1">
    <location>
        <begin position="1"/>
        <end position="25"/>
    </location>
</feature>
<comment type="caution">
    <text evidence="2">The sequence shown here is derived from an EMBL/GenBank/DDBJ whole genome shotgun (WGS) entry which is preliminary data.</text>
</comment>
<protein>
    <submittedName>
        <fullName evidence="2">Type IX secretion system membrane protein PorP/SprF</fullName>
    </submittedName>
</protein>
<dbReference type="EMBL" id="WMJY01000039">
    <property type="protein sequence ID" value="MTH30769.1"/>
    <property type="molecule type" value="Genomic_DNA"/>
</dbReference>
<evidence type="ECO:0000313" key="2">
    <source>
        <dbReference type="EMBL" id="MTH30769.1"/>
    </source>
</evidence>
<dbReference type="AlphaFoldDB" id="A0A7K1GQF2"/>